<dbReference type="InterPro" id="IPR006162">
    <property type="entry name" value="Ppantetheine_attach_site"/>
</dbReference>
<dbReference type="GO" id="GO:0043041">
    <property type="term" value="P:amino acid activation for nonribosomal peptide biosynthetic process"/>
    <property type="evidence" value="ECO:0007669"/>
    <property type="project" value="TreeGrafter"/>
</dbReference>
<reference evidence="10 11" key="1">
    <citation type="submission" date="2019-06" db="EMBL/GenBank/DDBJ databases">
        <title>Sequencing the genomes of 1000 actinobacteria strains.</title>
        <authorList>
            <person name="Klenk H.-P."/>
        </authorList>
    </citation>
    <scope>NUCLEOTIDE SEQUENCE [LARGE SCALE GENOMIC DNA]</scope>
    <source>
        <strain evidence="10 11">DSM 41929</strain>
    </source>
</reference>
<feature type="domain" description="Carrier" evidence="9">
    <location>
        <begin position="1006"/>
        <end position="1081"/>
    </location>
</feature>
<dbReference type="PANTHER" id="PTHR45527:SF10">
    <property type="entry name" value="PYOCHELIN SYNTHASE PCHF"/>
    <property type="match status" value="1"/>
</dbReference>
<dbReference type="PROSITE" id="PS50075">
    <property type="entry name" value="CARRIER"/>
    <property type="match status" value="1"/>
</dbReference>
<dbReference type="Gene3D" id="3.30.559.10">
    <property type="entry name" value="Chloramphenicol acetyltransferase-like domain"/>
    <property type="match status" value="1"/>
</dbReference>
<dbReference type="InterPro" id="IPR039429">
    <property type="entry name" value="SHMT-like_dom"/>
</dbReference>
<gene>
    <name evidence="7" type="primary">glyA</name>
    <name evidence="10" type="ORF">FB563_1746</name>
</gene>
<accession>A0A542UCI8</accession>
<dbReference type="InterPro" id="IPR020806">
    <property type="entry name" value="PKS_PP-bd"/>
</dbReference>
<dbReference type="InterPro" id="IPR001242">
    <property type="entry name" value="Condensation_dom"/>
</dbReference>
<dbReference type="Gene3D" id="3.90.1150.10">
    <property type="entry name" value="Aspartate Aminotransferase, domain 1"/>
    <property type="match status" value="1"/>
</dbReference>
<dbReference type="InterPro" id="IPR057737">
    <property type="entry name" value="Condensation_MtbB-like"/>
</dbReference>
<feature type="modified residue" description="N6-(pyridoxal phosphate)lysine" evidence="7">
    <location>
        <position position="1336"/>
    </location>
</feature>
<feature type="compositionally biased region" description="Polar residues" evidence="8">
    <location>
        <begin position="1"/>
        <end position="12"/>
    </location>
</feature>
<evidence type="ECO:0000313" key="11">
    <source>
        <dbReference type="Proteomes" id="UP000318103"/>
    </source>
</evidence>
<dbReference type="PROSITE" id="PS00012">
    <property type="entry name" value="PHOSPHOPANTETHEINE"/>
    <property type="match status" value="1"/>
</dbReference>
<dbReference type="PANTHER" id="PTHR45527">
    <property type="entry name" value="NONRIBOSOMAL PEPTIDE SYNTHETASE"/>
    <property type="match status" value="1"/>
</dbReference>
<dbReference type="GO" id="GO:0004372">
    <property type="term" value="F:glycine hydroxymethyltransferase activity"/>
    <property type="evidence" value="ECO:0007669"/>
    <property type="project" value="UniProtKB-EC"/>
</dbReference>
<dbReference type="SUPFAM" id="SSF56801">
    <property type="entry name" value="Acetyl-CoA synthetase-like"/>
    <property type="match status" value="1"/>
</dbReference>
<dbReference type="InterPro" id="IPR036736">
    <property type="entry name" value="ACP-like_sf"/>
</dbReference>
<evidence type="ECO:0000256" key="6">
    <source>
        <dbReference type="ARBA" id="ARBA00022598"/>
    </source>
</evidence>
<comment type="caution">
    <text evidence="10">The sequence shown here is derived from an EMBL/GenBank/DDBJ whole genome shotgun (WGS) entry which is preliminary data.</text>
</comment>
<dbReference type="InterPro" id="IPR023213">
    <property type="entry name" value="CAT-like_dom_sf"/>
</dbReference>
<dbReference type="GO" id="GO:0035999">
    <property type="term" value="P:tetrahydrofolate interconversion"/>
    <property type="evidence" value="ECO:0007669"/>
    <property type="project" value="UniProtKB-UniRule"/>
</dbReference>
<dbReference type="GO" id="GO:0008610">
    <property type="term" value="P:lipid biosynthetic process"/>
    <property type="evidence" value="ECO:0007669"/>
    <property type="project" value="UniProtKB-ARBA"/>
</dbReference>
<dbReference type="InterPro" id="IPR010071">
    <property type="entry name" value="AA_adenyl_dom"/>
</dbReference>
<evidence type="ECO:0000313" key="10">
    <source>
        <dbReference type="EMBL" id="TQK96797.1"/>
    </source>
</evidence>
<dbReference type="GO" id="GO:0016874">
    <property type="term" value="F:ligase activity"/>
    <property type="evidence" value="ECO:0007669"/>
    <property type="project" value="UniProtKB-KW"/>
</dbReference>
<sequence>MTTTVPGDSTIRTPDGSAAAAGETVGLPPLVPDPGAAGEPFPLTPTQQALWVGRADAVELGNVGCYGYFEWERDELDLSRYRRAWERLVEHHPGLRTVVRPDGSQVVLEQPGPVPITVDDLRDDPEAARRLEESRAEGGHRRLDPGTWPMFDLRVVRLSDRVRVQLGIDLQLMDASSLFLTLFPDLIALYEDPDAELAPQRLAFRDFALWLDEEVRGGARWQADWRYWQERIDELPPAPDLPAARYTAEGPGQFERCTVRYPAEEYAVLRKRARDHHLTETELLVGVFAEVIRGWSSEPAFTLNVPVFQRFDVPGIEDVIGDYTNAILLEVRPTGQTVAERIVGLAAQLRDDIRHASVNGVDVLRELARRRGLTAASMPVVVTSLLGLPLARSISEFGAEVHSITQTPQVSLDFQIREEDGELRLVWDYRSGAFAPGLVEDAFEAFRNLIGRMLADEPGHGVWNAPHLDLRNRRDRAVWNEVNDTAEPVPAVLLQERFFAQARRTPDAEAVVAPDRRLTYAELADQAYRIGNGLREQDVRPGDLVGVVMEKGWEQYAAVYGILAAGGAYLPLDAAAPRARIARLLESAEVSIVLTQSRLADSLDLPAGMTVLRADTDFETASTEPLTAVQGPDDPAYVIYTSGSTGDPKGVVVGHRGVANLVRDVQRRFAVTSADRLLAISGLHFDASIYDVFGPLGCGAAVVLPPPFQRAEPDVWVDLVRDERVTIWNSVPVLMELLVGEAETRSDRVLGTLRLAVLSGDWIPLNLPDRARAQASGLQVVGSGGPTETICWSLFYPIGAVDPEWTSIPYGKPIANQRYYIVDRDLRPRPTWVRGEMAVASPVGLAIGYLGDPERTEAKFVTLPTTGERAYLTGDFGRLLPGGDIEILGREDFQVKVAGQRIELGEIEAVLNRVDGVRTAVVTAPRSSADVVRLQAFVVPETSANLSADALRAYLSEELPAVMVPAAIRLLPELPLTANGKVDRLALATLAAAPEPEQPAEPEPPADAGLLAELVAACVGEILGLDDVPTTGNFFRLGGDSLSGTRLAARLQELLGAPVPVRTVFGNPVISDLASLIAADPDAGPQALRVAHLLHTLEEPDEEPAAVAERPPSALAEDDPDLADLLAREDIRQQDTLVLVASSSVAPPSVLACAGSSLANLTTEGYPGRRYHAGAEIADEVERLAISRACALFQARAANVQPHSGSSANLAVLMGLLEPGDTILGLDLDCGGHLSHGSAASVTGRYFHSVCYRTGDDERLDYEQIAALAGEHRPKVVIAGASAYPREIDFARFREIADTVGAYLIADISHISGLVATGLHPSPIDHAHLTTTSTYKQLYGPRGGLILLGRDADAPGPDGRVPLRKLVDGAVFPLVQGTPDLGNVAAKARALHAAAQPAFRTVMELVLDNATAIADQLKRRGLRVVTDGTDTHMVLADLRPHGVTGADVEEALEACGILVNRNRVPGDDTPPRVTGGIRLGTNTLAARAVPPETAALCADLIADVVEELRTAGAVHPAVAAKIRAEVRRICAEHPIPGYPDDRDR</sequence>
<organism evidence="10 11">
    <name type="scientific">Streptomyces puniciscabiei</name>
    <dbReference type="NCBI Taxonomy" id="164348"/>
    <lineage>
        <taxon>Bacteria</taxon>
        <taxon>Bacillati</taxon>
        <taxon>Actinomycetota</taxon>
        <taxon>Actinomycetes</taxon>
        <taxon>Kitasatosporales</taxon>
        <taxon>Streptomycetaceae</taxon>
        <taxon>Streptomyces</taxon>
    </lineage>
</organism>
<dbReference type="RefSeq" id="WP_055705528.1">
    <property type="nucleotide sequence ID" value="NZ_JBPJFI010000001.1"/>
</dbReference>
<dbReference type="InterPro" id="IPR045851">
    <property type="entry name" value="AMP-bd_C_sf"/>
</dbReference>
<dbReference type="GO" id="GO:0031177">
    <property type="term" value="F:phosphopantetheine binding"/>
    <property type="evidence" value="ECO:0007669"/>
    <property type="project" value="InterPro"/>
</dbReference>
<dbReference type="InterPro" id="IPR015424">
    <property type="entry name" value="PyrdxlP-dep_Trfase"/>
</dbReference>
<comment type="subcellular location">
    <subcellularLocation>
        <location evidence="7">Cytoplasm</location>
    </subcellularLocation>
</comment>
<dbReference type="EC" id="2.1.2.1" evidence="7"/>
<dbReference type="NCBIfam" id="NF000586">
    <property type="entry name" value="PRK00011.1"/>
    <property type="match status" value="1"/>
</dbReference>
<dbReference type="PROSITE" id="PS00455">
    <property type="entry name" value="AMP_BINDING"/>
    <property type="match status" value="1"/>
</dbReference>
<dbReference type="Gene3D" id="3.30.559.30">
    <property type="entry name" value="Nonribosomal peptide synthetase, condensation domain"/>
    <property type="match status" value="1"/>
</dbReference>
<comment type="function">
    <text evidence="7">Catalyzes the reversible interconversion of serine and glycine with tetrahydrofolate (THF) serving as the one-carbon carrier. This reaction serves as the major source of one-carbon groups required for the biosynthesis of purines, thymidylate, methionine, and other important biomolecules.</text>
</comment>
<dbReference type="InterPro" id="IPR015422">
    <property type="entry name" value="PyrdxlP-dep_Trfase_small"/>
</dbReference>
<keyword evidence="7" id="KW-0963">Cytoplasm</keyword>
<keyword evidence="11" id="KW-1185">Reference proteome</keyword>
<evidence type="ECO:0000256" key="1">
    <source>
        <dbReference type="ARBA" id="ARBA00001957"/>
    </source>
</evidence>
<evidence type="ECO:0000256" key="4">
    <source>
        <dbReference type="ARBA" id="ARBA00022450"/>
    </source>
</evidence>
<dbReference type="CDD" id="cd19535">
    <property type="entry name" value="Cyc_NRPS"/>
    <property type="match status" value="1"/>
</dbReference>
<protein>
    <recommendedName>
        <fullName evidence="7">Probable serine hydroxymethyltransferase</fullName>
        <shortName evidence="7">SHMT</shortName>
        <shortName evidence="7">Serine methylase</shortName>
        <ecNumber evidence="7">2.1.2.1</ecNumber>
    </recommendedName>
</protein>
<dbReference type="CDD" id="cd00378">
    <property type="entry name" value="SHMT"/>
    <property type="match status" value="1"/>
</dbReference>
<dbReference type="Gene3D" id="3.40.640.10">
    <property type="entry name" value="Type I PLP-dependent aspartate aminotransferase-like (Major domain)"/>
    <property type="match status" value="1"/>
</dbReference>
<dbReference type="Gene3D" id="3.30.300.30">
    <property type="match status" value="1"/>
</dbReference>
<dbReference type="InterPro" id="IPR009081">
    <property type="entry name" value="PP-bd_ACP"/>
</dbReference>
<comment type="pathway">
    <text evidence="2">Siderophore biosynthesis; mycobactin biosynthesis.</text>
</comment>
<dbReference type="FunFam" id="3.40.50.980:FF:000001">
    <property type="entry name" value="Non-ribosomal peptide synthetase"/>
    <property type="match status" value="1"/>
</dbReference>
<dbReference type="InterPro" id="IPR000873">
    <property type="entry name" value="AMP-dep_synth/lig_dom"/>
</dbReference>
<dbReference type="UniPathway" id="UPA00193"/>
<dbReference type="InterPro" id="IPR015421">
    <property type="entry name" value="PyrdxlP-dep_Trfase_major"/>
</dbReference>
<dbReference type="FunFam" id="3.30.559.10:FF:000023">
    <property type="entry name" value="Non-ribosomal peptide synthetase"/>
    <property type="match status" value="1"/>
</dbReference>
<keyword evidence="5" id="KW-0597">Phosphoprotein</keyword>
<keyword evidence="4" id="KW-0596">Phosphopantetheine</keyword>
<dbReference type="SUPFAM" id="SSF53383">
    <property type="entry name" value="PLP-dependent transferases"/>
    <property type="match status" value="1"/>
</dbReference>
<dbReference type="InterPro" id="IPR020845">
    <property type="entry name" value="AMP-binding_CS"/>
</dbReference>
<comment type="cofactor">
    <cofactor evidence="1">
        <name>pantetheine 4'-phosphate</name>
        <dbReference type="ChEBI" id="CHEBI:47942"/>
    </cofactor>
</comment>
<dbReference type="GO" id="GO:0019264">
    <property type="term" value="P:glycine biosynthetic process from serine"/>
    <property type="evidence" value="ECO:0007669"/>
    <property type="project" value="InterPro"/>
</dbReference>
<dbReference type="Gene3D" id="3.40.50.980">
    <property type="match status" value="2"/>
</dbReference>
<comment type="subunit">
    <text evidence="7">Homodimer.</text>
</comment>
<dbReference type="GO" id="GO:0017000">
    <property type="term" value="P:antibiotic biosynthetic process"/>
    <property type="evidence" value="ECO:0007669"/>
    <property type="project" value="UniProtKB-ARBA"/>
</dbReference>
<comment type="cofactor">
    <cofactor evidence="7">
        <name>pyridoxal 5'-phosphate</name>
        <dbReference type="ChEBI" id="CHEBI:597326"/>
    </cofactor>
</comment>
<dbReference type="Pfam" id="PF00668">
    <property type="entry name" value="Condensation"/>
    <property type="match status" value="1"/>
</dbReference>
<evidence type="ECO:0000256" key="7">
    <source>
        <dbReference type="HAMAP-Rule" id="MF_00051"/>
    </source>
</evidence>
<dbReference type="SUPFAM" id="SSF52777">
    <property type="entry name" value="CoA-dependent acyltransferases"/>
    <property type="match status" value="2"/>
</dbReference>
<dbReference type="SMART" id="SM00823">
    <property type="entry name" value="PKS_PP"/>
    <property type="match status" value="1"/>
</dbReference>
<evidence type="ECO:0000259" key="9">
    <source>
        <dbReference type="PROSITE" id="PS50075"/>
    </source>
</evidence>
<dbReference type="InterPro" id="IPR001085">
    <property type="entry name" value="Ser_HO-MeTrfase"/>
</dbReference>
<dbReference type="SUPFAM" id="SSF47336">
    <property type="entry name" value="ACP-like"/>
    <property type="match status" value="1"/>
</dbReference>
<feature type="region of interest" description="Disordered" evidence="8">
    <location>
        <begin position="1"/>
        <end position="41"/>
    </location>
</feature>
<comment type="pathway">
    <text evidence="7">One-carbon metabolism; tetrahydrofolate interconversion.</text>
</comment>
<comment type="similarity">
    <text evidence="3">Belongs to the ATP-dependent AMP-binding enzyme family. MbtB subfamily.</text>
</comment>
<dbReference type="Pfam" id="PF13193">
    <property type="entry name" value="AMP-binding_C"/>
    <property type="match status" value="1"/>
</dbReference>
<dbReference type="Pfam" id="PF00550">
    <property type="entry name" value="PP-binding"/>
    <property type="match status" value="1"/>
</dbReference>
<dbReference type="NCBIfam" id="TIGR01733">
    <property type="entry name" value="AA-adenyl-dom"/>
    <property type="match status" value="1"/>
</dbReference>
<keyword evidence="7" id="KW-0554">One-carbon metabolism</keyword>
<evidence type="ECO:0000256" key="2">
    <source>
        <dbReference type="ARBA" id="ARBA00005102"/>
    </source>
</evidence>
<name>A0A542UCI8_9ACTN</name>
<dbReference type="Pfam" id="PF00464">
    <property type="entry name" value="SHMT"/>
    <property type="match status" value="1"/>
</dbReference>
<comment type="catalytic activity">
    <reaction evidence="7">
        <text>(6R)-5,10-methylene-5,6,7,8-tetrahydrofolate + glycine + H2O = (6S)-5,6,7,8-tetrahydrofolate + L-serine</text>
        <dbReference type="Rhea" id="RHEA:15481"/>
        <dbReference type="ChEBI" id="CHEBI:15377"/>
        <dbReference type="ChEBI" id="CHEBI:15636"/>
        <dbReference type="ChEBI" id="CHEBI:33384"/>
        <dbReference type="ChEBI" id="CHEBI:57305"/>
        <dbReference type="ChEBI" id="CHEBI:57453"/>
        <dbReference type="EC" id="2.1.2.1"/>
    </reaction>
</comment>
<dbReference type="EMBL" id="VFNX01000001">
    <property type="protein sequence ID" value="TQK96797.1"/>
    <property type="molecule type" value="Genomic_DNA"/>
</dbReference>
<dbReference type="Gene3D" id="3.40.50.1820">
    <property type="entry name" value="alpha/beta hydrolase"/>
    <property type="match status" value="1"/>
</dbReference>
<feature type="binding site" evidence="7">
    <location>
        <begin position="1232"/>
        <end position="1234"/>
    </location>
    <ligand>
        <name>(6S)-5,6,7,8-tetrahydrofolate</name>
        <dbReference type="ChEBI" id="CHEBI:57453"/>
    </ligand>
</feature>
<dbReference type="GO" id="GO:0030170">
    <property type="term" value="F:pyridoxal phosphate binding"/>
    <property type="evidence" value="ECO:0007669"/>
    <property type="project" value="UniProtKB-UniRule"/>
</dbReference>
<keyword evidence="7" id="KW-0808">Transferase</keyword>
<evidence type="ECO:0000256" key="8">
    <source>
        <dbReference type="SAM" id="MobiDB-lite"/>
    </source>
</evidence>
<keyword evidence="7" id="KW-0663">Pyridoxal phosphate</keyword>
<evidence type="ECO:0000256" key="5">
    <source>
        <dbReference type="ARBA" id="ARBA00022553"/>
    </source>
</evidence>
<comment type="similarity">
    <text evidence="7">Belongs to the SHMT family.</text>
</comment>
<comment type="caution">
    <text evidence="7">Lacks conserved residue(s) required for the propagation of feature annotation.</text>
</comment>
<dbReference type="Gene3D" id="2.30.38.10">
    <property type="entry name" value="Luciferase, Domain 3"/>
    <property type="match status" value="1"/>
</dbReference>
<dbReference type="Pfam" id="PF00501">
    <property type="entry name" value="AMP-binding"/>
    <property type="match status" value="1"/>
</dbReference>
<dbReference type="GO" id="GO:0044550">
    <property type="term" value="P:secondary metabolite biosynthetic process"/>
    <property type="evidence" value="ECO:0007669"/>
    <property type="project" value="TreeGrafter"/>
</dbReference>
<feature type="binding site" evidence="7">
    <location>
        <position position="1228"/>
    </location>
    <ligand>
        <name>(6S)-5,6,7,8-tetrahydrofolate</name>
        <dbReference type="ChEBI" id="CHEBI:57453"/>
    </ligand>
</feature>
<keyword evidence="6" id="KW-0436">Ligase</keyword>
<dbReference type="Proteomes" id="UP000318103">
    <property type="component" value="Unassembled WGS sequence"/>
</dbReference>
<dbReference type="InterPro" id="IPR025110">
    <property type="entry name" value="AMP-bd_C"/>
</dbReference>
<dbReference type="HAMAP" id="MF_00051">
    <property type="entry name" value="SHMT"/>
    <property type="match status" value="1"/>
</dbReference>
<proteinExistence type="inferred from homology"/>
<dbReference type="InterPro" id="IPR029058">
    <property type="entry name" value="AB_hydrolase_fold"/>
</dbReference>
<dbReference type="OrthoDB" id="2472181at2"/>
<dbReference type="GO" id="GO:0005737">
    <property type="term" value="C:cytoplasm"/>
    <property type="evidence" value="ECO:0007669"/>
    <property type="project" value="UniProtKB-SubCell"/>
</dbReference>
<evidence type="ECO:0000256" key="3">
    <source>
        <dbReference type="ARBA" id="ARBA00007380"/>
    </source>
</evidence>